<dbReference type="Pfam" id="PF01557">
    <property type="entry name" value="FAA_hydrolase"/>
    <property type="match status" value="1"/>
</dbReference>
<evidence type="ECO:0000256" key="1">
    <source>
        <dbReference type="ARBA" id="ARBA00022723"/>
    </source>
</evidence>
<dbReference type="Proteomes" id="UP001413721">
    <property type="component" value="Unassembled WGS sequence"/>
</dbReference>
<reference evidence="3 4" key="1">
    <citation type="submission" date="2024-03" db="EMBL/GenBank/DDBJ databases">
        <title>High-quality draft genome sequencing of Tistrella sp. BH-R2-4.</title>
        <authorList>
            <person name="Dong C."/>
        </authorList>
    </citation>
    <scope>NUCLEOTIDE SEQUENCE [LARGE SCALE GENOMIC DNA]</scope>
    <source>
        <strain evidence="3 4">BH-R2-4</strain>
    </source>
</reference>
<accession>A0ABU9YQL3</accession>
<proteinExistence type="predicted"/>
<dbReference type="Gene3D" id="3.90.850.10">
    <property type="entry name" value="Fumarylacetoacetase-like, C-terminal domain"/>
    <property type="match status" value="1"/>
</dbReference>
<keyword evidence="3" id="KW-0378">Hydrolase</keyword>
<dbReference type="RefSeq" id="WP_345933343.1">
    <property type="nucleotide sequence ID" value="NZ_JBBKTV010000005.1"/>
</dbReference>
<gene>
    <name evidence="3" type="ORF">WG926_21120</name>
</gene>
<dbReference type="PANTHER" id="PTHR11820:SF90">
    <property type="entry name" value="FLUTATHIONE S-TRANSFERASE"/>
    <property type="match status" value="1"/>
</dbReference>
<dbReference type="SUPFAM" id="SSF56529">
    <property type="entry name" value="FAH"/>
    <property type="match status" value="1"/>
</dbReference>
<comment type="caution">
    <text evidence="3">The sequence shown here is derived from an EMBL/GenBank/DDBJ whole genome shotgun (WGS) entry which is preliminary data.</text>
</comment>
<sequence length="236" mass="24744">MTSDVTAGGTAPGVVVPVVGGGGFAVRRVFCVGRNYAAHAREMGRDPDREPPFFFTKWAETVVAGDGTIAYPPRTANYHHEVELVVAIGTGGARIAIDDALGHVHSYAVGLDMTRRDLQLAARDLGRPWDEGKNVEQSCPMAALVPASTIGHPSSGRIHLTVDGAMRQDADLADLIWSVPEVVSILSESWTLQPGDLIFTGTPAGVGPVTPGAEIYAEIDGLPPLRVTVGAAETIG</sequence>
<feature type="domain" description="Fumarylacetoacetase-like C-terminal" evidence="2">
    <location>
        <begin position="29"/>
        <end position="229"/>
    </location>
</feature>
<evidence type="ECO:0000313" key="3">
    <source>
        <dbReference type="EMBL" id="MEN2990830.1"/>
    </source>
</evidence>
<organism evidence="3 4">
    <name type="scientific">Tistrella arctica</name>
    <dbReference type="NCBI Taxonomy" id="3133430"/>
    <lineage>
        <taxon>Bacteria</taxon>
        <taxon>Pseudomonadati</taxon>
        <taxon>Pseudomonadota</taxon>
        <taxon>Alphaproteobacteria</taxon>
        <taxon>Geminicoccales</taxon>
        <taxon>Geminicoccaceae</taxon>
        <taxon>Tistrella</taxon>
    </lineage>
</organism>
<evidence type="ECO:0000313" key="4">
    <source>
        <dbReference type="Proteomes" id="UP001413721"/>
    </source>
</evidence>
<keyword evidence="4" id="KW-1185">Reference proteome</keyword>
<keyword evidence="1" id="KW-0479">Metal-binding</keyword>
<dbReference type="EMBL" id="JBBKTW010000008">
    <property type="protein sequence ID" value="MEN2990830.1"/>
    <property type="molecule type" value="Genomic_DNA"/>
</dbReference>
<dbReference type="PANTHER" id="PTHR11820">
    <property type="entry name" value="ACYLPYRUVASE"/>
    <property type="match status" value="1"/>
</dbReference>
<dbReference type="GO" id="GO:0016787">
    <property type="term" value="F:hydrolase activity"/>
    <property type="evidence" value="ECO:0007669"/>
    <property type="project" value="UniProtKB-KW"/>
</dbReference>
<protein>
    <submittedName>
        <fullName evidence="3">Fumarylacetoacetate hydrolase family protein</fullName>
    </submittedName>
</protein>
<name>A0ABU9YQL3_9PROT</name>
<dbReference type="InterPro" id="IPR036663">
    <property type="entry name" value="Fumarylacetoacetase_C_sf"/>
</dbReference>
<dbReference type="InterPro" id="IPR011234">
    <property type="entry name" value="Fumarylacetoacetase-like_C"/>
</dbReference>
<evidence type="ECO:0000259" key="2">
    <source>
        <dbReference type="Pfam" id="PF01557"/>
    </source>
</evidence>